<dbReference type="Proteomes" id="UP000504611">
    <property type="component" value="Unplaced"/>
</dbReference>
<evidence type="ECO:0000256" key="1">
    <source>
        <dbReference type="ARBA" id="ARBA00004609"/>
    </source>
</evidence>
<evidence type="ECO:0000256" key="8">
    <source>
        <dbReference type="ARBA" id="ARBA00023180"/>
    </source>
</evidence>
<dbReference type="InterPro" id="IPR037193">
    <property type="entry name" value="GDNF_alpha"/>
</dbReference>
<dbReference type="Pfam" id="PF02351">
    <property type="entry name" value="GDNF"/>
    <property type="match status" value="1"/>
</dbReference>
<dbReference type="PRINTS" id="PR01316">
    <property type="entry name" value="GDNFRECEPTOR"/>
</dbReference>
<keyword evidence="11" id="KW-1185">Reference proteome</keyword>
<dbReference type="GO" id="GO:0043235">
    <property type="term" value="C:receptor complex"/>
    <property type="evidence" value="ECO:0007669"/>
    <property type="project" value="TreeGrafter"/>
</dbReference>
<dbReference type="GO" id="GO:0007169">
    <property type="term" value="P:cell surface receptor protein tyrosine kinase signaling pathway"/>
    <property type="evidence" value="ECO:0007669"/>
    <property type="project" value="UniProtKB-ARBA"/>
</dbReference>
<dbReference type="GO" id="GO:0009897">
    <property type="term" value="C:external side of plasma membrane"/>
    <property type="evidence" value="ECO:0007669"/>
    <property type="project" value="TreeGrafter"/>
</dbReference>
<proteinExistence type="inferred from homology"/>
<dbReference type="AlphaFoldDB" id="A0A6I9NQ58"/>
<evidence type="ECO:0000256" key="5">
    <source>
        <dbReference type="ARBA" id="ARBA00022729"/>
    </source>
</evidence>
<dbReference type="Gene3D" id="1.10.220.110">
    <property type="entry name" value="GDNF binding domain"/>
    <property type="match status" value="1"/>
</dbReference>
<organism evidence="11 12">
    <name type="scientific">Notothenia coriiceps</name>
    <name type="common">black rockcod</name>
    <dbReference type="NCBI Taxonomy" id="8208"/>
    <lineage>
        <taxon>Eukaryota</taxon>
        <taxon>Metazoa</taxon>
        <taxon>Chordata</taxon>
        <taxon>Craniata</taxon>
        <taxon>Vertebrata</taxon>
        <taxon>Euteleostomi</taxon>
        <taxon>Actinopterygii</taxon>
        <taxon>Neopterygii</taxon>
        <taxon>Teleostei</taxon>
        <taxon>Neoteleostei</taxon>
        <taxon>Acanthomorphata</taxon>
        <taxon>Eupercaria</taxon>
        <taxon>Perciformes</taxon>
        <taxon>Notothenioidei</taxon>
        <taxon>Nototheniidae</taxon>
        <taxon>Notothenia</taxon>
    </lineage>
</organism>
<dbReference type="PANTHER" id="PTHR10269">
    <property type="entry name" value="GDNF RECEPTOR ALPHA"/>
    <property type="match status" value="1"/>
</dbReference>
<dbReference type="InterPro" id="IPR003438">
    <property type="entry name" value="GDNF_rcpt"/>
</dbReference>
<keyword evidence="7" id="KW-0675">Receptor</keyword>
<dbReference type="KEGG" id="ncc:104951841"/>
<evidence type="ECO:0000313" key="12">
    <source>
        <dbReference type="RefSeq" id="XP_010776880.1"/>
    </source>
</evidence>
<dbReference type="RefSeq" id="XP_010776880.1">
    <property type="nucleotide sequence ID" value="XM_010778578.1"/>
</dbReference>
<sequence length="213" mass="23484">MAAIALCDDDDDDEARCLADWQERSRWAQFQYDCQPSEQGASGCKQENYGACLLAYTGLIGSTITPNYLDNSTSNVGPWCSCAASGNHREQCSLFLTAFHDNICLKNSIVAFGNVSDERTGAARPAMPSPATDSHSPNMATTAQGVSMETEQNILRAQIPTQVRRDGNVRRQTFEKSPKTTSVRTYDLVQGGVPHTLDLRTSVQRREAEKEWL</sequence>
<keyword evidence="8" id="KW-0325">Glycoprotein</keyword>
<keyword evidence="9" id="KW-0449">Lipoprotein</keyword>
<evidence type="ECO:0000259" key="10">
    <source>
        <dbReference type="SMART" id="SM00907"/>
    </source>
</evidence>
<evidence type="ECO:0000256" key="9">
    <source>
        <dbReference type="ARBA" id="ARBA00023288"/>
    </source>
</evidence>
<evidence type="ECO:0000256" key="7">
    <source>
        <dbReference type="ARBA" id="ARBA00023170"/>
    </source>
</evidence>
<name>A0A6I9NQ58_9TELE</name>
<evidence type="ECO:0000256" key="6">
    <source>
        <dbReference type="ARBA" id="ARBA00023136"/>
    </source>
</evidence>
<evidence type="ECO:0000256" key="4">
    <source>
        <dbReference type="ARBA" id="ARBA00022622"/>
    </source>
</evidence>
<keyword evidence="3" id="KW-1003">Cell membrane</keyword>
<feature type="domain" description="GDNF/GAS1" evidence="10">
    <location>
        <begin position="14"/>
        <end position="104"/>
    </location>
</feature>
<reference evidence="12" key="1">
    <citation type="submission" date="2025-08" db="UniProtKB">
        <authorList>
            <consortium name="RefSeq"/>
        </authorList>
    </citation>
    <scope>IDENTIFICATION</scope>
    <source>
        <tissue evidence="12">Muscle</tissue>
    </source>
</reference>
<protein>
    <submittedName>
        <fullName evidence="12">GDNF family receptor alpha-4-like</fullName>
    </submittedName>
</protein>
<dbReference type="InterPro" id="IPR016017">
    <property type="entry name" value="GDNF/GAS1"/>
</dbReference>
<comment type="subcellular location">
    <subcellularLocation>
        <location evidence="1">Cell membrane</location>
        <topology evidence="1">Lipid-anchor</topology>
        <topology evidence="1">GPI-anchor</topology>
    </subcellularLocation>
</comment>
<comment type="similarity">
    <text evidence="2">Belongs to the GDNFR family.</text>
</comment>
<keyword evidence="5" id="KW-0732">Signal</keyword>
<dbReference type="SMART" id="SM00907">
    <property type="entry name" value="GDNF"/>
    <property type="match status" value="1"/>
</dbReference>
<dbReference type="FunFam" id="1.10.220.110:FF:000001">
    <property type="entry name" value="GDNF family receptor alpha"/>
    <property type="match status" value="1"/>
</dbReference>
<evidence type="ECO:0000256" key="3">
    <source>
        <dbReference type="ARBA" id="ARBA00022475"/>
    </source>
</evidence>
<dbReference type="OrthoDB" id="9435188at2759"/>
<dbReference type="GO" id="GO:0038023">
    <property type="term" value="F:signaling receptor activity"/>
    <property type="evidence" value="ECO:0007669"/>
    <property type="project" value="InterPro"/>
</dbReference>
<dbReference type="GeneID" id="104951841"/>
<dbReference type="GO" id="GO:0007399">
    <property type="term" value="P:nervous system development"/>
    <property type="evidence" value="ECO:0007669"/>
    <property type="project" value="TreeGrafter"/>
</dbReference>
<dbReference type="PANTHER" id="PTHR10269:SF16">
    <property type="entry name" value="GDNF FAMILY RECEPTOR ALPHA-4 PRECURSOR"/>
    <property type="match status" value="1"/>
</dbReference>
<gene>
    <name evidence="12" type="primary">LOC104951841</name>
</gene>
<dbReference type="SUPFAM" id="SSF110035">
    <property type="entry name" value="GDNF receptor-like"/>
    <property type="match status" value="1"/>
</dbReference>
<keyword evidence="6" id="KW-0472">Membrane</keyword>
<accession>A0A6I9NQ58</accession>
<keyword evidence="4" id="KW-0336">GPI-anchor</keyword>
<evidence type="ECO:0000256" key="2">
    <source>
        <dbReference type="ARBA" id="ARBA00005961"/>
    </source>
</evidence>
<evidence type="ECO:0000313" key="11">
    <source>
        <dbReference type="Proteomes" id="UP000504611"/>
    </source>
</evidence>